<dbReference type="EMBL" id="LAZR01001139">
    <property type="protein sequence ID" value="KKN50023.1"/>
    <property type="molecule type" value="Genomic_DNA"/>
</dbReference>
<gene>
    <name evidence="1" type="ORF">LCGC14_0637060</name>
</gene>
<sequence length="384" mass="43679">MIIPNKIWPQFFVLCLTFCFNTEVLAVETQLSNFKLNGFGTVGLTKNSDQDLGYREMVSQQGIFDEYDWGQNSNLGIQANYYASEKLDFALQLLAIKRSENSLNKSIQWAYVNYKISPKLDLRLGRVGVGSFLMSDYRHVGFARLWTHLPTEFYGLRPVNGVDGIDLKYKQPLFDGLFSTNMWYGQANYDFYTQDVSEVHLKQLFGASIGWENDIWNVRFTYNQAQTQITNNSIKPLEQALQKASFSGWPLAGDYADLTIDNKMVRYYAAGVSYDKNDWLVQSELSVVHTDSKLTSGTMSSYLSVGRKLGSVTPFISGSWVKSLDDRLIMPTAPSGSYALLQNVSQYVFNQFYAGQHTGSVGARWDVQPKVALKFQWDKTWVDE</sequence>
<organism evidence="1">
    <name type="scientific">marine sediment metagenome</name>
    <dbReference type="NCBI Taxonomy" id="412755"/>
    <lineage>
        <taxon>unclassified sequences</taxon>
        <taxon>metagenomes</taxon>
        <taxon>ecological metagenomes</taxon>
    </lineage>
</organism>
<dbReference type="SUPFAM" id="SSF56935">
    <property type="entry name" value="Porins"/>
    <property type="match status" value="1"/>
</dbReference>
<dbReference type="AlphaFoldDB" id="A0A0F9U8Q1"/>
<evidence type="ECO:0008006" key="2">
    <source>
        <dbReference type="Google" id="ProtNLM"/>
    </source>
</evidence>
<comment type="caution">
    <text evidence="1">The sequence shown here is derived from an EMBL/GenBank/DDBJ whole genome shotgun (WGS) entry which is preliminary data.</text>
</comment>
<proteinExistence type="predicted"/>
<evidence type="ECO:0000313" key="1">
    <source>
        <dbReference type="EMBL" id="KKN50023.1"/>
    </source>
</evidence>
<accession>A0A0F9U8Q1</accession>
<reference evidence="1" key="1">
    <citation type="journal article" date="2015" name="Nature">
        <title>Complex archaea that bridge the gap between prokaryotes and eukaryotes.</title>
        <authorList>
            <person name="Spang A."/>
            <person name="Saw J.H."/>
            <person name="Jorgensen S.L."/>
            <person name="Zaremba-Niedzwiedzka K."/>
            <person name="Martijn J."/>
            <person name="Lind A.E."/>
            <person name="van Eijk R."/>
            <person name="Schleper C."/>
            <person name="Guy L."/>
            <person name="Ettema T.J."/>
        </authorList>
    </citation>
    <scope>NUCLEOTIDE SEQUENCE</scope>
</reference>
<feature type="non-terminal residue" evidence="1">
    <location>
        <position position="384"/>
    </location>
</feature>
<protein>
    <recommendedName>
        <fullName evidence="2">Porin domain-containing protein</fullName>
    </recommendedName>
</protein>
<name>A0A0F9U8Q1_9ZZZZ</name>